<dbReference type="PANTHER" id="PTHR24421:SF63">
    <property type="entry name" value="SENSOR HISTIDINE KINASE DESK"/>
    <property type="match status" value="1"/>
</dbReference>
<dbReference type="GO" id="GO:0000155">
    <property type="term" value="F:phosphorelay sensor kinase activity"/>
    <property type="evidence" value="ECO:0007669"/>
    <property type="project" value="InterPro"/>
</dbReference>
<dbReference type="AlphaFoldDB" id="G7UU15"/>
<feature type="transmembrane region" description="Helical" evidence="4">
    <location>
        <begin position="54"/>
        <end position="72"/>
    </location>
</feature>
<dbReference type="STRING" id="1045855.DSC_14025"/>
<protein>
    <submittedName>
        <fullName evidence="7">Two-component system sensor kinase, ATP-binding region</fullName>
    </submittedName>
</protein>
<evidence type="ECO:0000313" key="7">
    <source>
        <dbReference type="EMBL" id="AER57449.1"/>
    </source>
</evidence>
<keyword evidence="3" id="KW-0902">Two-component regulatory system</keyword>
<keyword evidence="8" id="KW-1185">Reference proteome</keyword>
<evidence type="ECO:0000313" key="8">
    <source>
        <dbReference type="Proteomes" id="UP000005870"/>
    </source>
</evidence>
<dbReference type="RefSeq" id="WP_014161622.1">
    <property type="nucleotide sequence ID" value="NC_016147.2"/>
</dbReference>
<dbReference type="Pfam" id="PF02518">
    <property type="entry name" value="HATPase_c"/>
    <property type="match status" value="1"/>
</dbReference>
<keyword evidence="4" id="KW-1133">Transmembrane helix</keyword>
<evidence type="ECO:0000256" key="2">
    <source>
        <dbReference type="ARBA" id="ARBA00022777"/>
    </source>
</evidence>
<dbReference type="CDD" id="cd16917">
    <property type="entry name" value="HATPase_UhpB-NarQ-NarX-like"/>
    <property type="match status" value="1"/>
</dbReference>
<proteinExistence type="predicted"/>
<dbReference type="EMBL" id="CP003093">
    <property type="protein sequence ID" value="AER57449.1"/>
    <property type="molecule type" value="Genomic_DNA"/>
</dbReference>
<keyword evidence="4" id="KW-0812">Transmembrane</keyword>
<feature type="domain" description="Signal transduction histidine kinase subgroup 3 dimerisation and phosphoacceptor" evidence="6">
    <location>
        <begin position="191"/>
        <end position="258"/>
    </location>
</feature>
<dbReference type="Gene3D" id="1.20.5.1930">
    <property type="match status" value="1"/>
</dbReference>
<dbReference type="Proteomes" id="UP000005870">
    <property type="component" value="Chromosome"/>
</dbReference>
<dbReference type="KEGG" id="psd:DSC_14025"/>
<dbReference type="SUPFAM" id="SSF55874">
    <property type="entry name" value="ATPase domain of HSP90 chaperone/DNA topoisomerase II/histidine kinase"/>
    <property type="match status" value="1"/>
</dbReference>
<dbReference type="InterPro" id="IPR011712">
    <property type="entry name" value="Sig_transdc_His_kin_sub3_dim/P"/>
</dbReference>
<keyword evidence="7" id="KW-0067">ATP-binding</keyword>
<dbReference type="OrthoDB" id="9797605at2"/>
<evidence type="ECO:0000256" key="3">
    <source>
        <dbReference type="ARBA" id="ARBA00023012"/>
    </source>
</evidence>
<dbReference type="GO" id="GO:0046983">
    <property type="term" value="F:protein dimerization activity"/>
    <property type="evidence" value="ECO:0007669"/>
    <property type="project" value="InterPro"/>
</dbReference>
<dbReference type="InterPro" id="IPR003594">
    <property type="entry name" value="HATPase_dom"/>
</dbReference>
<feature type="transmembrane region" description="Helical" evidence="4">
    <location>
        <begin position="84"/>
        <end position="112"/>
    </location>
</feature>
<evidence type="ECO:0000259" key="6">
    <source>
        <dbReference type="Pfam" id="PF07730"/>
    </source>
</evidence>
<sequence length="395" mass="43198">MRLSLPAWLRPAPGSEAAERLRQGKSPWTEAVHLVWSVWVFVVPVFTPQGYDRTWLLWTLASYPPFVLLYARTMLAPRHLANRYALGMIVLATALLPVFPSGISYFVFGCLTLRTEGRHALRRYLLWLLALNAAFLGFSLALGYPWQMLVWLPVSTLGTGLAIAVQRLNRHKDAALRLSHDEVRRLAAVAERERIGRDLHDLLGHTLSLVALKSDLARRLVERDPAAAHREMDEVSRVARQALAQVRRAVSGIRSAQLAAELAAGKLLLETDGIALHYQVDDVPLPPAVETAFALILREAITNVQRHARARQVHVQVSAGTAALQLRIDDDGRGGDLVPGNGLEGMRARLQAVDGVLQLDSARGRGTSVIASAPWPACLDQADALAALAASAALE</sequence>
<keyword evidence="1" id="KW-0808">Transferase</keyword>
<dbReference type="InterPro" id="IPR050482">
    <property type="entry name" value="Sensor_HK_TwoCompSys"/>
</dbReference>
<feature type="domain" description="Histidine kinase/HSP90-like ATPase" evidence="5">
    <location>
        <begin position="290"/>
        <end position="374"/>
    </location>
</feature>
<dbReference type="GO" id="GO:0016020">
    <property type="term" value="C:membrane"/>
    <property type="evidence" value="ECO:0007669"/>
    <property type="project" value="InterPro"/>
</dbReference>
<evidence type="ECO:0000256" key="4">
    <source>
        <dbReference type="SAM" id="Phobius"/>
    </source>
</evidence>
<evidence type="ECO:0000256" key="1">
    <source>
        <dbReference type="ARBA" id="ARBA00022679"/>
    </source>
</evidence>
<feature type="transmembrane region" description="Helical" evidence="4">
    <location>
        <begin position="124"/>
        <end position="144"/>
    </location>
</feature>
<dbReference type="Gene3D" id="3.30.565.10">
    <property type="entry name" value="Histidine kinase-like ATPase, C-terminal domain"/>
    <property type="match status" value="1"/>
</dbReference>
<keyword evidence="2 7" id="KW-0418">Kinase</keyword>
<dbReference type="PANTHER" id="PTHR24421">
    <property type="entry name" value="NITRATE/NITRITE SENSOR PROTEIN NARX-RELATED"/>
    <property type="match status" value="1"/>
</dbReference>
<dbReference type="GO" id="GO:0005524">
    <property type="term" value="F:ATP binding"/>
    <property type="evidence" value="ECO:0007669"/>
    <property type="project" value="UniProtKB-KW"/>
</dbReference>
<organism evidence="7 8">
    <name type="scientific">Pseudoxanthomonas spadix (strain BD-a59)</name>
    <dbReference type="NCBI Taxonomy" id="1045855"/>
    <lineage>
        <taxon>Bacteria</taxon>
        <taxon>Pseudomonadati</taxon>
        <taxon>Pseudomonadota</taxon>
        <taxon>Gammaproteobacteria</taxon>
        <taxon>Lysobacterales</taxon>
        <taxon>Lysobacteraceae</taxon>
        <taxon>Pseudoxanthomonas</taxon>
    </lineage>
</organism>
<dbReference type="HOGENOM" id="CLU_000445_20_8_6"/>
<dbReference type="Pfam" id="PF07730">
    <property type="entry name" value="HisKA_3"/>
    <property type="match status" value="1"/>
</dbReference>
<keyword evidence="7" id="KW-0547">Nucleotide-binding</keyword>
<accession>G7UU15</accession>
<dbReference type="eggNOG" id="COG4585">
    <property type="taxonomic scope" value="Bacteria"/>
</dbReference>
<name>G7UU15_PSEUP</name>
<dbReference type="InterPro" id="IPR036890">
    <property type="entry name" value="HATPase_C_sf"/>
</dbReference>
<gene>
    <name evidence="7" type="ordered locus">DSC_14025</name>
</gene>
<reference evidence="7 8" key="1">
    <citation type="journal article" date="2012" name="J. Bacteriol.">
        <title>Complete Genome Sequence of the BTEX-Degrading Bacterium Pseudoxanthomonas spadix BD-a59.</title>
        <authorList>
            <person name="Lee S.H."/>
            <person name="Jin H.M."/>
            <person name="Lee H.J."/>
            <person name="Kim J.M."/>
            <person name="Jeon C.O."/>
        </authorList>
    </citation>
    <scope>NUCLEOTIDE SEQUENCE [LARGE SCALE GENOMIC DNA]</scope>
    <source>
        <strain evidence="7 8">BD-a59</strain>
    </source>
</reference>
<keyword evidence="4" id="KW-0472">Membrane</keyword>
<evidence type="ECO:0000259" key="5">
    <source>
        <dbReference type="Pfam" id="PF02518"/>
    </source>
</evidence>